<evidence type="ECO:0000313" key="1">
    <source>
        <dbReference type="EMBL" id="CAB4709132.1"/>
    </source>
</evidence>
<evidence type="ECO:0000313" key="2">
    <source>
        <dbReference type="EMBL" id="CAB4774995.1"/>
    </source>
</evidence>
<reference evidence="3" key="1">
    <citation type="submission" date="2020-05" db="EMBL/GenBank/DDBJ databases">
        <authorList>
            <person name="Chiriac C."/>
            <person name="Salcher M."/>
            <person name="Ghai R."/>
            <person name="Kavagutti S V."/>
        </authorList>
    </citation>
    <scope>NUCLEOTIDE SEQUENCE</scope>
</reference>
<dbReference type="AlphaFoldDB" id="A0A6J6YRQ9"/>
<protein>
    <submittedName>
        <fullName evidence="3">Unannotated protein</fullName>
    </submittedName>
</protein>
<organism evidence="3">
    <name type="scientific">freshwater metagenome</name>
    <dbReference type="NCBI Taxonomy" id="449393"/>
    <lineage>
        <taxon>unclassified sequences</taxon>
        <taxon>metagenomes</taxon>
        <taxon>ecological metagenomes</taxon>
    </lineage>
</organism>
<evidence type="ECO:0000313" key="3">
    <source>
        <dbReference type="EMBL" id="CAB4811839.1"/>
    </source>
</evidence>
<dbReference type="EMBL" id="CAFBMF010000016">
    <property type="protein sequence ID" value="CAB4891728.1"/>
    <property type="molecule type" value="Genomic_DNA"/>
</dbReference>
<dbReference type="EMBL" id="CAEZZP010000062">
    <property type="protein sequence ID" value="CAB4774995.1"/>
    <property type="molecule type" value="Genomic_DNA"/>
</dbReference>
<dbReference type="EMBL" id="CAEZYH010000005">
    <property type="protein sequence ID" value="CAB4709132.1"/>
    <property type="molecule type" value="Genomic_DNA"/>
</dbReference>
<proteinExistence type="predicted"/>
<gene>
    <name evidence="1" type="ORF">UFOPK2658_00289</name>
    <name evidence="2" type="ORF">UFOPK2880_01052</name>
    <name evidence="3" type="ORF">UFOPK3004_01294</name>
    <name evidence="4" type="ORF">UFOPK3304_01204</name>
    <name evidence="5" type="ORF">UFOPK3494_00412</name>
</gene>
<evidence type="ECO:0000313" key="5">
    <source>
        <dbReference type="EMBL" id="CAB4891728.1"/>
    </source>
</evidence>
<accession>A0A6J6YRQ9</accession>
<dbReference type="EMBL" id="CAFAAL010000128">
    <property type="protein sequence ID" value="CAB4811839.1"/>
    <property type="molecule type" value="Genomic_DNA"/>
</dbReference>
<evidence type="ECO:0000313" key="4">
    <source>
        <dbReference type="EMBL" id="CAB4874680.1"/>
    </source>
</evidence>
<dbReference type="EMBL" id="CAFBLJ010000063">
    <property type="protein sequence ID" value="CAB4874680.1"/>
    <property type="molecule type" value="Genomic_DNA"/>
</dbReference>
<name>A0A6J6YRQ9_9ZZZZ</name>
<sequence>MLVQISSHRVTGSIEVTFRPPSGAESRHVIKNGVHLWIGSDQRIDCALLSPDDEGFDTVGTKLLGKHFDQVIQQVRANLIEAEETYFDIEIDNSLLDDHLALTNTSGNLEPVGSNAPAVSSFEIEFSLRAGDGVPMEVVIDGTPEGLRTAVVHLPESNISSRISDSSQVRVVWNPTTSELKVRLAGVVPGDGRIWVRVALGESGDLLAVDRARVQPDGSAVSSSIVPHHGELGELYVDVTESPTDIIGSSRYRVRRRAARLEAYAADLQRVGKEAESAAVREKANSLRRSLGEESGNMALIAPTKSDSKWWIVAILAVLVGSLIGWFMRGDGSDSATSSINPTSTLVQESSTSMAAVQPSDQSLIAYRPGATRFSGEGNVNLAAEVEDVGEDSATVRIQIYDQYERSLGQSTPSTQESLMQTCEVSIGSDTGSGGGSYALQTHIAAFVAETSEEAKLLLTATSLRNPVAEFVGSVSMTANIVESCEVRRVIDQEAVIQIARSAFETFTLDIPLNEGETYVVLRVINERGSSVSWTSTEVLKIEK</sequence>